<dbReference type="GO" id="GO:1990961">
    <property type="term" value="P:xenobiotic detoxification by transmembrane export across the plasma membrane"/>
    <property type="evidence" value="ECO:0007669"/>
    <property type="project" value="InterPro"/>
</dbReference>
<dbReference type="InterPro" id="IPR002528">
    <property type="entry name" value="MATE_fam"/>
</dbReference>
<keyword evidence="8" id="KW-1185">Reference proteome</keyword>
<dbReference type="CDD" id="cd13132">
    <property type="entry name" value="MATE_eukaryotic"/>
    <property type="match status" value="1"/>
</dbReference>
<gene>
    <name evidence="7" type="ORF">BN9_039910</name>
</gene>
<evidence type="ECO:0000313" key="8">
    <source>
        <dbReference type="Proteomes" id="UP000053237"/>
    </source>
</evidence>
<feature type="transmembrane region" description="Helical" evidence="6">
    <location>
        <begin position="276"/>
        <end position="296"/>
    </location>
</feature>
<dbReference type="STRING" id="65357.A0A024GA44"/>
<keyword evidence="4 6" id="KW-1133">Transmembrane helix</keyword>
<keyword evidence="5 6" id="KW-0472">Membrane</keyword>
<accession>A0A024GA44</accession>
<comment type="caution">
    <text evidence="7">The sequence shown here is derived from an EMBL/GenBank/DDBJ whole genome shotgun (WGS) entry which is preliminary data.</text>
</comment>
<evidence type="ECO:0000256" key="3">
    <source>
        <dbReference type="ARBA" id="ARBA00022692"/>
    </source>
</evidence>
<name>A0A024GA44_9STRA</name>
<protein>
    <recommendedName>
        <fullName evidence="9">Polysaccharide biosynthesis protein C-terminal domain-containing protein</fullName>
    </recommendedName>
</protein>
<feature type="transmembrane region" description="Helical" evidence="6">
    <location>
        <begin position="396"/>
        <end position="415"/>
    </location>
</feature>
<proteinExistence type="inferred from homology"/>
<dbReference type="PANTHER" id="PTHR11206">
    <property type="entry name" value="MULTIDRUG RESISTANCE PROTEIN"/>
    <property type="match status" value="1"/>
</dbReference>
<reference evidence="7 8" key="1">
    <citation type="submission" date="2012-05" db="EMBL/GenBank/DDBJ databases">
        <title>Recombination and specialization in a pathogen metapopulation.</title>
        <authorList>
            <person name="Gardiner A."/>
            <person name="Kemen E."/>
            <person name="Schultz-Larsen T."/>
            <person name="MacLean D."/>
            <person name="Van Oosterhout C."/>
            <person name="Jones J.D.G."/>
        </authorList>
    </citation>
    <scope>NUCLEOTIDE SEQUENCE [LARGE SCALE GENOMIC DNA]</scope>
    <source>
        <strain evidence="7 8">Ac Nc2</strain>
    </source>
</reference>
<dbReference type="GO" id="GO:0016020">
    <property type="term" value="C:membrane"/>
    <property type="evidence" value="ECO:0007669"/>
    <property type="project" value="UniProtKB-SubCell"/>
</dbReference>
<sequence>MLPREHSNTKRKATFNTDSILVSREPKANDAARVHISDLSQFEKRPVYHKKARNDQIGLLQMHGKKKRNMYRHHRVIDLSAQLDHLRNDVGKRSTELTYLLEPTGESAAIGISALSVKEEATQLLWLAVRLLLSYILDFIPDFVANVAIGRLSVVYSSKFLAAMSLSCTFTVLTSYTITMGIAAAMETLCSQAFGAGKLYELSIFFQTGLIVFVGFFIPICILSRFSAVILIALGQMPSIAYLAQELVLYALPSIPLQVFNVLLRKVLQGQSIVKPILYAGVFGNIAHHVVIYILVWHTSLGYISCSIASCAMAVCTTLTLLIYVVRSNVFKDEWKGWRFDECFRILPEFIRLGFSGLLMFLFEVWGFALISLFTGRLPDTAMAMSAGAIYASFRRFSWIFYGSVAMAGSVRIGNALGANKPKKASLIARITASVAIMFALITSTLMFGVRFAYPAMFTKDQDVVSLTALLMLLTCPFQIFAGLTAAIQGIFQGAGLQNVGARLNFAAFIVITLPFGMFMAEQLKLGLAGLWLGMCCGMMSGGVYCIYWLCHANWEQLAFDAQKRTE</sequence>
<dbReference type="EMBL" id="CAIX01000045">
    <property type="protein sequence ID" value="CCI43207.1"/>
    <property type="molecule type" value="Genomic_DNA"/>
</dbReference>
<feature type="transmembrane region" description="Helical" evidence="6">
    <location>
        <begin position="302"/>
        <end position="326"/>
    </location>
</feature>
<comment type="similarity">
    <text evidence="2">Belongs to the multi antimicrobial extrusion (MATE) (TC 2.A.66.1) family.</text>
</comment>
<evidence type="ECO:0000256" key="2">
    <source>
        <dbReference type="ARBA" id="ARBA00010199"/>
    </source>
</evidence>
<feature type="transmembrane region" description="Helical" evidence="6">
    <location>
        <begin position="427"/>
        <end position="450"/>
    </location>
</feature>
<feature type="transmembrane region" description="Helical" evidence="6">
    <location>
        <begin position="353"/>
        <end position="376"/>
    </location>
</feature>
<feature type="transmembrane region" description="Helical" evidence="6">
    <location>
        <begin position="204"/>
        <end position="235"/>
    </location>
</feature>
<evidence type="ECO:0000256" key="6">
    <source>
        <dbReference type="SAM" id="Phobius"/>
    </source>
</evidence>
<dbReference type="OrthoDB" id="2126698at2759"/>
<dbReference type="AlphaFoldDB" id="A0A024GA44"/>
<dbReference type="Pfam" id="PF01554">
    <property type="entry name" value="MatE"/>
    <property type="match status" value="2"/>
</dbReference>
<evidence type="ECO:0000256" key="5">
    <source>
        <dbReference type="ARBA" id="ARBA00023136"/>
    </source>
</evidence>
<comment type="subcellular location">
    <subcellularLocation>
        <location evidence="1">Membrane</location>
        <topology evidence="1">Multi-pass membrane protein</topology>
    </subcellularLocation>
</comment>
<organism evidence="7 8">
    <name type="scientific">Albugo candida</name>
    <dbReference type="NCBI Taxonomy" id="65357"/>
    <lineage>
        <taxon>Eukaryota</taxon>
        <taxon>Sar</taxon>
        <taxon>Stramenopiles</taxon>
        <taxon>Oomycota</taxon>
        <taxon>Peronosporomycetes</taxon>
        <taxon>Albuginales</taxon>
        <taxon>Albuginaceae</taxon>
        <taxon>Albugo</taxon>
    </lineage>
</organism>
<dbReference type="Proteomes" id="UP000053237">
    <property type="component" value="Unassembled WGS sequence"/>
</dbReference>
<evidence type="ECO:0000256" key="4">
    <source>
        <dbReference type="ARBA" id="ARBA00022989"/>
    </source>
</evidence>
<feature type="transmembrane region" description="Helical" evidence="6">
    <location>
        <begin position="470"/>
        <end position="492"/>
    </location>
</feature>
<feature type="transmembrane region" description="Helical" evidence="6">
    <location>
        <begin position="247"/>
        <end position="264"/>
    </location>
</feature>
<evidence type="ECO:0008006" key="9">
    <source>
        <dbReference type="Google" id="ProtNLM"/>
    </source>
</evidence>
<dbReference type="InParanoid" id="A0A024GA44"/>
<dbReference type="GO" id="GO:0042910">
    <property type="term" value="F:xenobiotic transmembrane transporter activity"/>
    <property type="evidence" value="ECO:0007669"/>
    <property type="project" value="InterPro"/>
</dbReference>
<feature type="transmembrane region" description="Helical" evidence="6">
    <location>
        <begin position="504"/>
        <end position="521"/>
    </location>
</feature>
<evidence type="ECO:0000313" key="7">
    <source>
        <dbReference type="EMBL" id="CCI43207.1"/>
    </source>
</evidence>
<dbReference type="InterPro" id="IPR045069">
    <property type="entry name" value="MATE_euk"/>
</dbReference>
<dbReference type="GO" id="GO:0015297">
    <property type="term" value="F:antiporter activity"/>
    <property type="evidence" value="ECO:0007669"/>
    <property type="project" value="InterPro"/>
</dbReference>
<keyword evidence="3 6" id="KW-0812">Transmembrane</keyword>
<dbReference type="NCBIfam" id="TIGR00797">
    <property type="entry name" value="matE"/>
    <property type="match status" value="1"/>
</dbReference>
<feature type="transmembrane region" description="Helical" evidence="6">
    <location>
        <begin position="160"/>
        <end position="183"/>
    </location>
</feature>
<evidence type="ECO:0000256" key="1">
    <source>
        <dbReference type="ARBA" id="ARBA00004141"/>
    </source>
</evidence>
<feature type="transmembrane region" description="Helical" evidence="6">
    <location>
        <begin position="527"/>
        <end position="550"/>
    </location>
</feature>